<feature type="transmembrane region" description="Helical" evidence="9">
    <location>
        <begin position="43"/>
        <end position="67"/>
    </location>
</feature>
<dbReference type="GO" id="GO:0019031">
    <property type="term" value="C:viral envelope"/>
    <property type="evidence" value="ECO:0007669"/>
    <property type="project" value="UniProtKB-KW"/>
</dbReference>
<evidence type="ECO:0000256" key="5">
    <source>
        <dbReference type="ARBA" id="ARBA00022879"/>
    </source>
</evidence>
<evidence type="ECO:0000256" key="8">
    <source>
        <dbReference type="ARBA" id="ARBA00023157"/>
    </source>
</evidence>
<proteinExistence type="predicted"/>
<evidence type="ECO:0000256" key="7">
    <source>
        <dbReference type="ARBA" id="ARBA00023136"/>
    </source>
</evidence>
<dbReference type="EMBL" id="MH320551">
    <property type="protein sequence ID" value="AYO88263.1"/>
    <property type="molecule type" value="Genomic_DNA"/>
</dbReference>
<sequence>MDVLRTVKNNYSSVVFAGIALLVLACVFAFVEFSKVTTSDYTWRALCIVCFITGMVALLGIVLFAGYGRYCAAPAKNVTEGARFNSSEIELNGQ</sequence>
<feature type="transmembrane region" description="Helical" evidence="9">
    <location>
        <begin position="12"/>
        <end position="31"/>
    </location>
</feature>
<dbReference type="Pfam" id="PF05767">
    <property type="entry name" value="Pox_A14"/>
    <property type="match status" value="1"/>
</dbReference>
<dbReference type="Proteomes" id="UP000317891">
    <property type="component" value="Segment"/>
</dbReference>
<name>A0A1S7DLV6_MCV2</name>
<organismHost>
    <name type="scientific">Homo sapiens</name>
    <name type="common">Human</name>
    <dbReference type="NCBI Taxonomy" id="9606"/>
</organismHost>
<evidence type="ECO:0000313" key="12">
    <source>
        <dbReference type="EMBL" id="AYO87923.1"/>
    </source>
</evidence>
<evidence type="ECO:0000256" key="4">
    <source>
        <dbReference type="ARBA" id="ARBA00022844"/>
    </source>
</evidence>
<dbReference type="Proteomes" id="UP000317568">
    <property type="component" value="Genome"/>
</dbReference>
<evidence type="ECO:0000256" key="1">
    <source>
        <dbReference type="ARBA" id="ARBA00004385"/>
    </source>
</evidence>
<keyword evidence="8" id="KW-1015">Disulfide bond</keyword>
<dbReference type="EMBL" id="MH320550">
    <property type="protein sequence ID" value="AYO88093.1"/>
    <property type="molecule type" value="Genomic_DNA"/>
</dbReference>
<evidence type="ECO:0000256" key="3">
    <source>
        <dbReference type="ARBA" id="ARBA00022692"/>
    </source>
</evidence>
<protein>
    <submittedName>
        <fullName evidence="10">MC118</fullName>
    </submittedName>
</protein>
<gene>
    <name evidence="10" type="primary">MC118L</name>
</gene>
<evidence type="ECO:0000313" key="11">
    <source>
        <dbReference type="EMBL" id="AYO87753.1"/>
    </source>
</evidence>
<dbReference type="EMBL" id="MH320549">
    <property type="protein sequence ID" value="AYO87923.1"/>
    <property type="molecule type" value="Genomic_DNA"/>
</dbReference>
<dbReference type="InterPro" id="IPR008785">
    <property type="entry name" value="Poxvirus_A14"/>
</dbReference>
<keyword evidence="3 9" id="KW-0812">Transmembrane</keyword>
<accession>A0A1S7DLV6</accession>
<dbReference type="EMBL" id="MH320548">
    <property type="protein sequence ID" value="AYO87753.1"/>
    <property type="molecule type" value="Genomic_DNA"/>
</dbReference>
<keyword evidence="5" id="KW-0261">Viral envelope protein</keyword>
<dbReference type="EMBL" id="KY040274">
    <property type="protein sequence ID" value="AQY16691.1"/>
    <property type="molecule type" value="Genomic_DNA"/>
</dbReference>
<keyword evidence="4" id="KW-0946">Virion</keyword>
<reference evidence="10" key="1">
    <citation type="journal article" date="2017" name="J. Gen. Virol.">
        <title>Recombination events and variability among full-length genomes of co-circulating molluscum contagiosum virus subtypes 1 and 2.</title>
        <authorList>
            <person name="Lopez-Bueno A."/>
            <person name="Parras-Molto M."/>
            <person name="Lopez-Barrantes O."/>
            <person name="Belda S."/>
            <person name="Alejo A."/>
        </authorList>
    </citation>
    <scope>NUCLEOTIDE SEQUENCE</scope>
    <source>
        <strain evidence="10">Madrid 2016_1</strain>
    </source>
</reference>
<dbReference type="Proteomes" id="UP000315637">
    <property type="component" value="Segment"/>
</dbReference>
<keyword evidence="7 9" id="KW-0472">Membrane</keyword>
<evidence type="ECO:0000313" key="10">
    <source>
        <dbReference type="EMBL" id="AQY16691.1"/>
    </source>
</evidence>
<dbReference type="PROSITE" id="PS51257">
    <property type="entry name" value="PROKAR_LIPOPROTEIN"/>
    <property type="match status" value="1"/>
</dbReference>
<dbReference type="Proteomes" id="UP000320816">
    <property type="component" value="Segment"/>
</dbReference>
<reference evidence="11" key="2">
    <citation type="journal article" date="2018" name="Viruses">
        <title>New Insights into the Evolutionary and Genomic Landscape of Molluscum Contagiosum Virus (MCV) based on Nine MCV1 and Six MCV2 Complete Genome Sequences.</title>
        <authorList>
            <person name="Zorec T."/>
            <person name="Kutnjak D."/>
            <person name="Hosnjak L."/>
            <person name="Kusar B."/>
            <person name="Trcko K."/>
            <person name="Kocjan B."/>
            <person name="Li Y."/>
            <person name="Krizmaric M."/>
            <person name="Miljkovic J."/>
            <person name="Ravnikar M."/>
            <person name="Poljak M."/>
        </authorList>
    </citation>
    <scope>NUCLEOTIDE SEQUENCE [LARGE SCALE GENOMIC DNA]</scope>
    <source>
        <strain evidence="11">MCV2_MB98</strain>
        <strain evidence="12">MCV2_MC313</strain>
        <strain evidence="13">MCV2_MC316</strain>
        <strain evidence="14">MCV2_MC332</strain>
        <strain evidence="15">MCV2_MC515</strain>
    </source>
</reference>
<organism evidence="10">
    <name type="scientific">Molluscum contagiosum virus subtype 2</name>
    <name type="common">MOCV</name>
    <name type="synonym">MCVII</name>
    <dbReference type="NCBI Taxonomy" id="10281"/>
    <lineage>
        <taxon>Viruses</taxon>
        <taxon>Varidnaviria</taxon>
        <taxon>Bamfordvirae</taxon>
        <taxon>Nucleocytoviricota</taxon>
        <taxon>Pokkesviricetes</taxon>
        <taxon>Chitovirales</taxon>
        <taxon>Poxviridae</taxon>
        <taxon>Chordopoxvirinae</taxon>
        <taxon>Molluscipoxvirus</taxon>
        <taxon>Molluscipoxvirus molluscum</taxon>
        <taxon>Molluscum contagiosum virus</taxon>
    </lineage>
</organism>
<evidence type="ECO:0000256" key="6">
    <source>
        <dbReference type="ARBA" id="ARBA00022989"/>
    </source>
</evidence>
<evidence type="ECO:0000256" key="9">
    <source>
        <dbReference type="SAM" id="Phobius"/>
    </source>
</evidence>
<dbReference type="Proteomes" id="UP000320664">
    <property type="component" value="Segment"/>
</dbReference>
<keyword evidence="6 9" id="KW-1133">Transmembrane helix</keyword>
<evidence type="ECO:0000313" key="15">
    <source>
        <dbReference type="EMBL" id="AYO89141.1"/>
    </source>
</evidence>
<dbReference type="EMBL" id="MH320556">
    <property type="protein sequence ID" value="AYO89141.1"/>
    <property type="molecule type" value="Genomic_DNA"/>
</dbReference>
<keyword evidence="2" id="KW-0597">Phosphoprotein</keyword>
<evidence type="ECO:0000313" key="14">
    <source>
        <dbReference type="EMBL" id="AYO88263.1"/>
    </source>
</evidence>
<evidence type="ECO:0000256" key="2">
    <source>
        <dbReference type="ARBA" id="ARBA00022553"/>
    </source>
</evidence>
<reference evidence="11" key="3">
    <citation type="submission" date="2018-05" db="EMBL/GenBank/DDBJ databases">
        <authorList>
            <person name="Zorec T.M."/>
            <person name="Hosnjak L."/>
            <person name="Kutnjak D."/>
            <person name="Kusar B."/>
            <person name="Trcko K."/>
            <person name="Kocjan B.J."/>
            <person name="Li Y."/>
            <person name="Krizmaric M."/>
            <person name="Miljkovic J."/>
            <person name="Ravnikar M."/>
            <person name="Poljak M."/>
        </authorList>
    </citation>
    <scope>NUCLEOTIDE SEQUENCE</scope>
    <source>
        <strain evidence="11">MCV2_MB98</strain>
        <strain evidence="12">MCV2_MC313</strain>
        <strain evidence="13">MCV2_MC316</strain>
        <strain evidence="14">MCV2_MC332</strain>
        <strain evidence="15">MCV2_MC515</strain>
    </source>
</reference>
<comment type="subcellular location">
    <subcellularLocation>
        <location evidence="1">Virion membrane</location>
        <topology evidence="1">Multi-pass membrane protein</topology>
    </subcellularLocation>
</comment>
<dbReference type="GO" id="GO:0055036">
    <property type="term" value="C:virion membrane"/>
    <property type="evidence" value="ECO:0007669"/>
    <property type="project" value="UniProtKB-SubCell"/>
</dbReference>
<dbReference type="Proteomes" id="UP000319755">
    <property type="component" value="Genome"/>
</dbReference>
<evidence type="ECO:0000313" key="13">
    <source>
        <dbReference type="EMBL" id="AYO88093.1"/>
    </source>
</evidence>